<feature type="domain" description="Anti sigma-E protein RseA N-terminal" evidence="1">
    <location>
        <begin position="6"/>
        <end position="78"/>
    </location>
</feature>
<dbReference type="CDD" id="cd16328">
    <property type="entry name" value="RseA_N"/>
    <property type="match status" value="1"/>
</dbReference>
<dbReference type="SUPFAM" id="SSF89069">
    <property type="entry name" value="N-terminal, cytoplasmic domain of anti-sigmaE factor RseA"/>
    <property type="match status" value="1"/>
</dbReference>
<evidence type="ECO:0000313" key="2">
    <source>
        <dbReference type="EMBL" id="MBM7125740.1"/>
    </source>
</evidence>
<dbReference type="Pfam" id="PF03872">
    <property type="entry name" value="RseA_N"/>
    <property type="match status" value="1"/>
</dbReference>
<dbReference type="EMBL" id="JADIKE010000035">
    <property type="protein sequence ID" value="MBM7125740.1"/>
    <property type="molecule type" value="Genomic_DNA"/>
</dbReference>
<dbReference type="InterPro" id="IPR036147">
    <property type="entry name" value="Anti-sigma_E_RseA_N_sf"/>
</dbReference>
<evidence type="ECO:0000259" key="1">
    <source>
        <dbReference type="Pfam" id="PF03872"/>
    </source>
</evidence>
<evidence type="ECO:0000313" key="3">
    <source>
        <dbReference type="Proteomes" id="UP001430149"/>
    </source>
</evidence>
<sequence>MSEANMETLSAAMDGQLSKDELRFLLRRLDRDASLLDAWARYHVAGDGLRRQLPPMASAGFAARVMEVIEGEQATSIQVAPKRRDWLRLSVGGAIAASVAVAALMISQPTALDSEHTPSTASVTPQGASAGAALASANTNRANNDVLTAVPPSLSAYSASGLSQRASVTLGDPSDNPLFQQYPSSQSFSNNGYRTLNNHDGSYLLLIDTPQAKAAAQNSAYQVSAGR</sequence>
<dbReference type="InterPro" id="IPR005572">
    <property type="entry name" value="Anti-sigma_E_RseA_N"/>
</dbReference>
<accession>A0ABS2K4Y7</accession>
<organism evidence="2 3">
    <name type="scientific">Dyella flava</name>
    <dbReference type="NCBI Taxonomy" id="1920170"/>
    <lineage>
        <taxon>Bacteria</taxon>
        <taxon>Pseudomonadati</taxon>
        <taxon>Pseudomonadota</taxon>
        <taxon>Gammaproteobacteria</taxon>
        <taxon>Lysobacterales</taxon>
        <taxon>Rhodanobacteraceae</taxon>
        <taxon>Dyella</taxon>
    </lineage>
</organism>
<dbReference type="RefSeq" id="WP_204681451.1">
    <property type="nucleotide sequence ID" value="NZ_BSNR01000001.1"/>
</dbReference>
<reference evidence="2" key="1">
    <citation type="submission" date="2020-10" db="EMBL/GenBank/DDBJ databases">
        <title>Phylogeny of dyella-like bacteria.</title>
        <authorList>
            <person name="Fu J."/>
        </authorList>
    </citation>
    <scope>NUCLEOTIDE SEQUENCE</scope>
    <source>
        <strain evidence="2">DHOC52</strain>
    </source>
</reference>
<dbReference type="Gene3D" id="1.10.10.880">
    <property type="entry name" value="Anti sigma-E protein RseA, N-terminal domain"/>
    <property type="match status" value="1"/>
</dbReference>
<dbReference type="InterPro" id="IPR052383">
    <property type="entry name" value="Anti-sigma-E_RseA-like"/>
</dbReference>
<keyword evidence="3" id="KW-1185">Reference proteome</keyword>
<name>A0ABS2K4Y7_9GAMM</name>
<protein>
    <submittedName>
        <fullName evidence="2">Sigma-E factor negative regulatory protein</fullName>
    </submittedName>
</protein>
<dbReference type="Proteomes" id="UP001430149">
    <property type="component" value="Unassembled WGS sequence"/>
</dbReference>
<comment type="caution">
    <text evidence="2">The sequence shown here is derived from an EMBL/GenBank/DDBJ whole genome shotgun (WGS) entry which is preliminary data.</text>
</comment>
<proteinExistence type="predicted"/>
<dbReference type="PANTHER" id="PTHR38104:SF1">
    <property type="entry name" value="ANTI-SIGMA-E FACTOR RSEA"/>
    <property type="match status" value="1"/>
</dbReference>
<dbReference type="PANTHER" id="PTHR38104">
    <property type="match status" value="1"/>
</dbReference>
<gene>
    <name evidence="2" type="ORF">ISP19_10145</name>
</gene>